<keyword evidence="8 12" id="KW-0406">Ion transport</keyword>
<dbReference type="Pfam" id="PF00858">
    <property type="entry name" value="ASC"/>
    <property type="match status" value="1"/>
</dbReference>
<feature type="transmembrane region" description="Helical" evidence="13">
    <location>
        <begin position="42"/>
        <end position="59"/>
    </location>
</feature>
<evidence type="ECO:0000313" key="16">
    <source>
        <dbReference type="Proteomes" id="UP001059596"/>
    </source>
</evidence>
<evidence type="ECO:0000256" key="6">
    <source>
        <dbReference type="ARBA" id="ARBA00022989"/>
    </source>
</evidence>
<organism evidence="15 16">
    <name type="scientific">Drosophila gunungcola</name>
    <name type="common">fruit fly</name>
    <dbReference type="NCBI Taxonomy" id="103775"/>
    <lineage>
        <taxon>Eukaryota</taxon>
        <taxon>Metazoa</taxon>
        <taxon>Ecdysozoa</taxon>
        <taxon>Arthropoda</taxon>
        <taxon>Hexapoda</taxon>
        <taxon>Insecta</taxon>
        <taxon>Pterygota</taxon>
        <taxon>Neoptera</taxon>
        <taxon>Endopterygota</taxon>
        <taxon>Diptera</taxon>
        <taxon>Brachycera</taxon>
        <taxon>Muscomorpha</taxon>
        <taxon>Ephydroidea</taxon>
        <taxon>Drosophilidae</taxon>
        <taxon>Drosophila</taxon>
        <taxon>Sophophora</taxon>
    </lineage>
</organism>
<evidence type="ECO:0000256" key="11">
    <source>
        <dbReference type="ARBA" id="ARBA00023303"/>
    </source>
</evidence>
<dbReference type="Pfam" id="PF07914">
    <property type="entry name" value="DUF1679"/>
    <property type="match status" value="1"/>
</dbReference>
<evidence type="ECO:0000256" key="4">
    <source>
        <dbReference type="ARBA" id="ARBA00022461"/>
    </source>
</evidence>
<dbReference type="Proteomes" id="UP001059596">
    <property type="component" value="Unassembled WGS sequence"/>
</dbReference>
<evidence type="ECO:0000256" key="13">
    <source>
        <dbReference type="SAM" id="Phobius"/>
    </source>
</evidence>
<dbReference type="InterPro" id="IPR001873">
    <property type="entry name" value="ENaC"/>
</dbReference>
<keyword evidence="4 12" id="KW-0894">Sodium channel</keyword>
<evidence type="ECO:0000256" key="9">
    <source>
        <dbReference type="ARBA" id="ARBA00023136"/>
    </source>
</evidence>
<evidence type="ECO:0000256" key="7">
    <source>
        <dbReference type="ARBA" id="ARBA00023053"/>
    </source>
</evidence>
<evidence type="ECO:0000256" key="10">
    <source>
        <dbReference type="ARBA" id="ARBA00023201"/>
    </source>
</evidence>
<evidence type="ECO:0000256" key="5">
    <source>
        <dbReference type="ARBA" id="ARBA00022692"/>
    </source>
</evidence>
<keyword evidence="3 12" id="KW-0813">Transport</keyword>
<keyword evidence="9 13" id="KW-0472">Membrane</keyword>
<evidence type="ECO:0000256" key="8">
    <source>
        <dbReference type="ARBA" id="ARBA00023065"/>
    </source>
</evidence>
<evidence type="ECO:0000256" key="12">
    <source>
        <dbReference type="RuleBase" id="RU000679"/>
    </source>
</evidence>
<accession>A0A9P9YU77</accession>
<evidence type="ECO:0000256" key="3">
    <source>
        <dbReference type="ARBA" id="ARBA00022448"/>
    </source>
</evidence>
<comment type="similarity">
    <text evidence="2 12">Belongs to the amiloride-sensitive sodium channel (TC 1.A.6) family.</text>
</comment>
<dbReference type="EMBL" id="JAMKOV010000002">
    <property type="protein sequence ID" value="KAI8043166.1"/>
    <property type="molecule type" value="Genomic_DNA"/>
</dbReference>
<keyword evidence="7" id="KW-0915">Sodium</keyword>
<dbReference type="Gene3D" id="2.60.470.10">
    <property type="entry name" value="Acid-sensing ion channels like domains"/>
    <property type="match status" value="1"/>
</dbReference>
<comment type="subcellular location">
    <subcellularLocation>
        <location evidence="1">Membrane</location>
        <topology evidence="1">Multi-pass membrane protein</topology>
    </subcellularLocation>
</comment>
<keyword evidence="6 13" id="KW-1133">Transmembrane helix</keyword>
<dbReference type="Gene3D" id="3.90.1200.10">
    <property type="match status" value="1"/>
</dbReference>
<dbReference type="InterPro" id="IPR012877">
    <property type="entry name" value="Dhs-27"/>
</dbReference>
<evidence type="ECO:0000313" key="15">
    <source>
        <dbReference type="EMBL" id="KAI8043166.1"/>
    </source>
</evidence>
<dbReference type="GO" id="GO:0005272">
    <property type="term" value="F:sodium channel activity"/>
    <property type="evidence" value="ECO:0007669"/>
    <property type="project" value="UniProtKB-KW"/>
</dbReference>
<keyword evidence="11 12" id="KW-0407">Ion channel</keyword>
<dbReference type="SUPFAM" id="SSF56112">
    <property type="entry name" value="Protein kinase-like (PK-like)"/>
    <property type="match status" value="1"/>
</dbReference>
<dbReference type="AlphaFoldDB" id="A0A9P9YU77"/>
<dbReference type="FunFam" id="2.60.470.10:FF:000010">
    <property type="entry name" value="Pickpocket 13"/>
    <property type="match status" value="1"/>
</dbReference>
<dbReference type="GO" id="GO:0016020">
    <property type="term" value="C:membrane"/>
    <property type="evidence" value="ECO:0007669"/>
    <property type="project" value="UniProtKB-SubCell"/>
</dbReference>
<dbReference type="InterPro" id="IPR015897">
    <property type="entry name" value="CHK_kinase-like"/>
</dbReference>
<keyword evidence="16" id="KW-1185">Reference proteome</keyword>
<evidence type="ECO:0000259" key="14">
    <source>
        <dbReference type="SMART" id="SM00587"/>
    </source>
</evidence>
<comment type="caution">
    <text evidence="15">The sequence shown here is derived from an EMBL/GenBank/DDBJ whole genome shotgun (WGS) entry which is preliminary data.</text>
</comment>
<sequence length="776" mass="89042">MDLEVTATQMRFSRIIEEYLRNSTLHGARFIVDKDASWIERIFWVVCLVVSWYASWLLIKASLSAFENNAISFVVESSFRDWNTNFPAIIVCESKNMDRIQEVAEQLWGADHDFTLEEVLSEIAFFRGESYHTVHECSGEEVTASCFYSNFSYYAELVRSSCVDSISKCEWNNKPFECCKYFHRMETELGICYAINSMQAGKPKSPKLNMFSNRISGPGALKMELHTEATVFILGTEEVPTLVTPKTDFLVVGPYISFVRYISKRDIENDEEIRQTSVHQRNCRFADENILDVHKFYSYSACTVQCRKDRQMELCNCSSHLSPNSPDWQLCNMDGLECLNRNYEDLSVIIAQWSKRRGRKGLVCDCLPSCTEVDITTVYDSKENLVGNQNPVSRIEVGLIELPTERYKRNLVRGKLDLVVSIGGTTGLFVGASLLSFEEDEVVRDIQLFVKAMPQHSAELAKEEIFQKEAWLYDTLLRKMQTFSNIKWSADCVYTRNDLMVLEDIKLQGFRAAGSTELNEAHMKQLIESVASFHAASLVYEHRTKTNIGQTYGDHLLEITVASEIAWFTTGLSAVLAAIRSLPQYQGTDELSFIDNKLLTIVEEIYEQAAPSKKYRNVLCHRDLWAGNIFFPPEKTGPALLIDFQTCRYTPPASDLNFSLYLNLCSRERKKMERKCIDLYHTHLLQNLSDFGLEELMIAKSELLESYEEFRLFGVVYRAVVATVVKVPAEFVTNDFKYVDRSKVILSYMKTNQEFRTHMEECCVDVMEMALSRANV</sequence>
<protein>
    <recommendedName>
        <fullName evidence="14">CHK kinase-like domain-containing protein</fullName>
    </recommendedName>
</protein>
<dbReference type="PANTHER" id="PTHR11012">
    <property type="entry name" value="PROTEIN KINASE-LIKE DOMAIN-CONTAINING"/>
    <property type="match status" value="1"/>
</dbReference>
<gene>
    <name evidence="15" type="ORF">M5D96_004493</name>
</gene>
<proteinExistence type="inferred from homology"/>
<dbReference type="SMART" id="SM00587">
    <property type="entry name" value="CHK"/>
    <property type="match status" value="1"/>
</dbReference>
<name>A0A9P9YU77_9MUSC</name>
<dbReference type="PANTHER" id="PTHR11012:SF59">
    <property type="entry name" value="CHK KINASE-LIKE DOMAIN-CONTAINING PROTEIN-RELATED"/>
    <property type="match status" value="1"/>
</dbReference>
<evidence type="ECO:0000256" key="1">
    <source>
        <dbReference type="ARBA" id="ARBA00004141"/>
    </source>
</evidence>
<dbReference type="InterPro" id="IPR011009">
    <property type="entry name" value="Kinase-like_dom_sf"/>
</dbReference>
<evidence type="ECO:0000256" key="2">
    <source>
        <dbReference type="ARBA" id="ARBA00007193"/>
    </source>
</evidence>
<keyword evidence="10 12" id="KW-0739">Sodium transport</keyword>
<reference evidence="15" key="1">
    <citation type="journal article" date="2023" name="Genome Biol. Evol.">
        <title>Long-read-based Genome Assembly of Drosophila gunungcola Reveals Fewer Chemosensory Genes in Flower-breeding Species.</title>
        <authorList>
            <person name="Negi A."/>
            <person name="Liao B.Y."/>
            <person name="Yeh S.D."/>
        </authorList>
    </citation>
    <scope>NUCLEOTIDE SEQUENCE</scope>
    <source>
        <strain evidence="15">Sukarami</strain>
    </source>
</reference>
<keyword evidence="5 12" id="KW-0812">Transmembrane</keyword>
<feature type="domain" description="CHK kinase-like" evidence="14">
    <location>
        <begin position="500"/>
        <end position="690"/>
    </location>
</feature>